<name>A0A835NCL4_9PASS</name>
<proteinExistence type="predicted"/>
<gene>
    <name evidence="8" type="ORF">IHE44_0008151</name>
    <name evidence="7" type="ORF">IHE44_011782</name>
</gene>
<dbReference type="InterPro" id="IPR000436">
    <property type="entry name" value="Sushi_SCR_CCP_dom"/>
</dbReference>
<dbReference type="Gene3D" id="2.60.120.290">
    <property type="entry name" value="Spermadhesin, CUB domain"/>
    <property type="match status" value="1"/>
</dbReference>
<dbReference type="PANTHER" id="PTHR45656:SF4">
    <property type="entry name" value="PROTEIN CBR-CLEC-78"/>
    <property type="match status" value="1"/>
</dbReference>
<dbReference type="SUPFAM" id="SSF49854">
    <property type="entry name" value="Spermadhesin, CUB domain"/>
    <property type="match status" value="1"/>
</dbReference>
<feature type="non-terminal residue" evidence="7">
    <location>
        <position position="1"/>
    </location>
</feature>
<dbReference type="CDD" id="cd00033">
    <property type="entry name" value="CCP"/>
    <property type="match status" value="1"/>
</dbReference>
<dbReference type="Proteomes" id="UP000618051">
    <property type="component" value="Unassembled WGS sequence"/>
</dbReference>
<dbReference type="Gene3D" id="2.10.70.10">
    <property type="entry name" value="Complement Module, domain 1"/>
    <property type="match status" value="1"/>
</dbReference>
<dbReference type="AlphaFoldDB" id="A0A835NCL4"/>
<sequence length="221" mass="23942">PSGQSPLLLSLSGNYSAPLTVTSSGNSVFLRWSSDHAYNRKGFKIRYSAASASSTSSSTGRRIHGIPAEIQLGGQELPKRGRRKAGRVPSWGGWERQEKFQEKPWSFGSCLNHSVAVRTRIVGSPSGEIPGETLELWLLSLLCSNQDQDSPYCSLPQPPAHGMILSHSGLRPGSSVRFGCDAGYRLVGHSSSTCSQHPQGHFHWREAIPLCQGSLCLPSTE</sequence>
<keyword evidence="9" id="KW-1185">Reference proteome</keyword>
<evidence type="ECO:0000313" key="7">
    <source>
        <dbReference type="EMBL" id="KAG0113107.1"/>
    </source>
</evidence>
<comment type="caution">
    <text evidence="5">Lacks conserved residue(s) required for the propagation of feature annotation.</text>
</comment>
<feature type="domain" description="Sushi" evidence="6">
    <location>
        <begin position="151"/>
        <end position="213"/>
    </location>
</feature>
<dbReference type="InterPro" id="IPR035976">
    <property type="entry name" value="Sushi/SCR/CCP_sf"/>
</dbReference>
<keyword evidence="4" id="KW-1015">Disulfide bond</keyword>
<dbReference type="PANTHER" id="PTHR45656">
    <property type="entry name" value="PROTEIN CBR-CLEC-78"/>
    <property type="match status" value="1"/>
</dbReference>
<evidence type="ECO:0000256" key="5">
    <source>
        <dbReference type="PROSITE-ProRule" id="PRU00302"/>
    </source>
</evidence>
<evidence type="ECO:0000313" key="8">
    <source>
        <dbReference type="EMBL" id="KAI1231214.1"/>
    </source>
</evidence>
<dbReference type="OrthoDB" id="8961654at2759"/>
<reference evidence="7" key="1">
    <citation type="submission" date="2020-10" db="EMBL/GenBank/DDBJ databases">
        <title>Feather gene expression reveals the developmental basis of iridescence in African starlings.</title>
        <authorList>
            <person name="Rubenstein D.R."/>
        </authorList>
    </citation>
    <scope>NUCLEOTIDE SEQUENCE</scope>
    <source>
        <strain evidence="7">SS15</strain>
        <tissue evidence="7">Liver</tissue>
    </source>
</reference>
<dbReference type="SMART" id="SM00032">
    <property type="entry name" value="CCP"/>
    <property type="match status" value="1"/>
</dbReference>
<dbReference type="SUPFAM" id="SSF57535">
    <property type="entry name" value="Complement control module/SCR domain"/>
    <property type="match status" value="1"/>
</dbReference>
<dbReference type="InterPro" id="IPR051277">
    <property type="entry name" value="SEZ6_CSMD_C4BPB_Regulators"/>
</dbReference>
<dbReference type="InterPro" id="IPR035914">
    <property type="entry name" value="Sperma_CUB_dom_sf"/>
</dbReference>
<dbReference type="Pfam" id="PF00084">
    <property type="entry name" value="Sushi"/>
    <property type="match status" value="1"/>
</dbReference>
<keyword evidence="3" id="KW-0677">Repeat</keyword>
<evidence type="ECO:0000259" key="6">
    <source>
        <dbReference type="PROSITE" id="PS50923"/>
    </source>
</evidence>
<evidence type="ECO:0000256" key="1">
    <source>
        <dbReference type="ARBA" id="ARBA00022659"/>
    </source>
</evidence>
<evidence type="ECO:0000313" key="9">
    <source>
        <dbReference type="Proteomes" id="UP000618051"/>
    </source>
</evidence>
<reference evidence="8" key="3">
    <citation type="submission" date="2022-01" db="EMBL/GenBank/DDBJ databases">
        <authorList>
            <person name="Rubenstein D.R."/>
        </authorList>
    </citation>
    <scope>NUCLEOTIDE SEQUENCE</scope>
    <source>
        <strain evidence="8">SS15</strain>
        <tissue evidence="8">Liver</tissue>
    </source>
</reference>
<keyword evidence="1 5" id="KW-0768">Sushi</keyword>
<organism evidence="7">
    <name type="scientific">Lamprotornis superbus</name>
    <dbReference type="NCBI Taxonomy" id="245042"/>
    <lineage>
        <taxon>Eukaryota</taxon>
        <taxon>Metazoa</taxon>
        <taxon>Chordata</taxon>
        <taxon>Craniata</taxon>
        <taxon>Vertebrata</taxon>
        <taxon>Euteleostomi</taxon>
        <taxon>Archelosauria</taxon>
        <taxon>Archosauria</taxon>
        <taxon>Dinosauria</taxon>
        <taxon>Saurischia</taxon>
        <taxon>Theropoda</taxon>
        <taxon>Coelurosauria</taxon>
        <taxon>Aves</taxon>
        <taxon>Neognathae</taxon>
        <taxon>Neoaves</taxon>
        <taxon>Telluraves</taxon>
        <taxon>Australaves</taxon>
        <taxon>Passeriformes</taxon>
        <taxon>Sturnidae</taxon>
        <taxon>Lamprotornis</taxon>
    </lineage>
</organism>
<dbReference type="PROSITE" id="PS50923">
    <property type="entry name" value="SUSHI"/>
    <property type="match status" value="1"/>
</dbReference>
<dbReference type="EMBL" id="JADDUC010000555">
    <property type="protein sequence ID" value="KAG0113107.1"/>
    <property type="molecule type" value="Genomic_DNA"/>
</dbReference>
<reference evidence="8 9" key="2">
    <citation type="journal article" date="2021" name="J. Hered.">
        <title>Feather Gene Expression Elucidates the Developmental Basis of Plumage Iridescence in African Starlings.</title>
        <authorList>
            <person name="Rubenstein D.R."/>
            <person name="Corvelo A."/>
            <person name="MacManes M.D."/>
            <person name="Maia R."/>
            <person name="Narzisi G."/>
            <person name="Rousaki A."/>
            <person name="Vandenabeele P."/>
            <person name="Shawkey M.D."/>
            <person name="Solomon J."/>
        </authorList>
    </citation>
    <scope>NUCLEOTIDE SEQUENCE [LARGE SCALE GENOMIC DNA]</scope>
    <source>
        <strain evidence="8">SS15</strain>
    </source>
</reference>
<protein>
    <submittedName>
        <fullName evidence="7">CUB and sushi domain-containing protein 2</fullName>
    </submittedName>
</protein>
<comment type="caution">
    <text evidence="7">The sequence shown here is derived from an EMBL/GenBank/DDBJ whole genome shotgun (WGS) entry which is preliminary data.</text>
</comment>
<keyword evidence="2" id="KW-0732">Signal</keyword>
<evidence type="ECO:0000256" key="3">
    <source>
        <dbReference type="ARBA" id="ARBA00022737"/>
    </source>
</evidence>
<dbReference type="EMBL" id="JADDUC020000027">
    <property type="protein sequence ID" value="KAI1231214.1"/>
    <property type="molecule type" value="Genomic_DNA"/>
</dbReference>
<accession>A0A835NCL4</accession>
<evidence type="ECO:0000256" key="4">
    <source>
        <dbReference type="ARBA" id="ARBA00023157"/>
    </source>
</evidence>
<evidence type="ECO:0000256" key="2">
    <source>
        <dbReference type="ARBA" id="ARBA00022729"/>
    </source>
</evidence>